<dbReference type="InterPro" id="IPR044938">
    <property type="entry name" value="EDC4_C_sf"/>
</dbReference>
<dbReference type="Gene3D" id="1.10.220.100">
    <property type="entry name" value="conserved c-terminal region of ge- 1"/>
    <property type="match status" value="1"/>
</dbReference>
<name>A0A0N4SXV4_BRUPA</name>
<accession>A0A0N4SXV4</accession>
<dbReference type="WBParaSite" id="BPAG_0000052901-mRNA-1">
    <property type="protein sequence ID" value="BPAG_0000052901-mRNA-1"/>
    <property type="gene ID" value="BPAG_0000052901"/>
</dbReference>
<dbReference type="EMBL" id="UZAD01000025">
    <property type="protein sequence ID" value="VDN81716.1"/>
    <property type="molecule type" value="Genomic_DNA"/>
</dbReference>
<dbReference type="STRING" id="6280.A0A0N4SXV4"/>
<dbReference type="AlphaFoldDB" id="A0A0N4SXV4"/>
<sequence>MVLQVRDPTIAGSYRHVLNRLQTSLTAYMGTDRNANLKRRARMISQLAANLLR</sequence>
<evidence type="ECO:0000313" key="2">
    <source>
        <dbReference type="Proteomes" id="UP000278627"/>
    </source>
</evidence>
<organism evidence="3">
    <name type="scientific">Brugia pahangi</name>
    <name type="common">Filarial nematode worm</name>
    <dbReference type="NCBI Taxonomy" id="6280"/>
    <lineage>
        <taxon>Eukaryota</taxon>
        <taxon>Metazoa</taxon>
        <taxon>Ecdysozoa</taxon>
        <taxon>Nematoda</taxon>
        <taxon>Chromadorea</taxon>
        <taxon>Rhabditida</taxon>
        <taxon>Spirurina</taxon>
        <taxon>Spiruromorpha</taxon>
        <taxon>Filarioidea</taxon>
        <taxon>Onchocercidae</taxon>
        <taxon>Brugia</taxon>
    </lineage>
</organism>
<keyword evidence="2" id="KW-1185">Reference proteome</keyword>
<reference evidence="1 2" key="2">
    <citation type="submission" date="2018-11" db="EMBL/GenBank/DDBJ databases">
        <authorList>
            <consortium name="Pathogen Informatics"/>
        </authorList>
    </citation>
    <scope>NUCLEOTIDE SEQUENCE [LARGE SCALE GENOMIC DNA]</scope>
</reference>
<reference evidence="3" key="1">
    <citation type="submission" date="2017-02" db="UniProtKB">
        <authorList>
            <consortium name="WormBaseParasite"/>
        </authorList>
    </citation>
    <scope>IDENTIFICATION</scope>
</reference>
<protein>
    <submittedName>
        <fullName evidence="3">Four helix bundle protein</fullName>
    </submittedName>
</protein>
<evidence type="ECO:0000313" key="3">
    <source>
        <dbReference type="WBParaSite" id="BPAG_0000052901-mRNA-1"/>
    </source>
</evidence>
<evidence type="ECO:0000313" key="1">
    <source>
        <dbReference type="EMBL" id="VDN81716.1"/>
    </source>
</evidence>
<gene>
    <name evidence="1" type="ORF">BPAG_LOCUS530</name>
</gene>
<dbReference type="Proteomes" id="UP000278627">
    <property type="component" value="Unassembled WGS sequence"/>
</dbReference>
<proteinExistence type="predicted"/>